<feature type="non-terminal residue" evidence="2">
    <location>
        <position position="82"/>
    </location>
</feature>
<evidence type="ECO:0000313" key="2">
    <source>
        <dbReference type="EMBL" id="CAG7727593.1"/>
    </source>
</evidence>
<dbReference type="AlphaFoldDB" id="A0A8J2NV42"/>
<gene>
    <name evidence="2" type="ORF">AFUS01_LOCUS16426</name>
</gene>
<organism evidence="2 3">
    <name type="scientific">Allacma fusca</name>
    <dbReference type="NCBI Taxonomy" id="39272"/>
    <lineage>
        <taxon>Eukaryota</taxon>
        <taxon>Metazoa</taxon>
        <taxon>Ecdysozoa</taxon>
        <taxon>Arthropoda</taxon>
        <taxon>Hexapoda</taxon>
        <taxon>Collembola</taxon>
        <taxon>Symphypleona</taxon>
        <taxon>Sminthuridae</taxon>
        <taxon>Allacma</taxon>
    </lineage>
</organism>
<reference evidence="2" key="1">
    <citation type="submission" date="2021-06" db="EMBL/GenBank/DDBJ databases">
        <authorList>
            <person name="Hodson N. C."/>
            <person name="Mongue J. A."/>
            <person name="Jaron S. K."/>
        </authorList>
    </citation>
    <scope>NUCLEOTIDE SEQUENCE</scope>
</reference>
<proteinExistence type="predicted"/>
<name>A0A8J2NV42_9HEXA</name>
<feature type="signal peptide" evidence="1">
    <location>
        <begin position="1"/>
        <end position="20"/>
    </location>
</feature>
<keyword evidence="3" id="KW-1185">Reference proteome</keyword>
<dbReference type="OrthoDB" id="7776143at2759"/>
<dbReference type="EMBL" id="CAJVCH010150844">
    <property type="protein sequence ID" value="CAG7727593.1"/>
    <property type="molecule type" value="Genomic_DNA"/>
</dbReference>
<sequence length="82" mass="9605">NDLLNFLLCLNVAVIQHVDGAGDYYPYYQWSKVEYDLPSNVKLNASEFIQENNFIQTLKIYGNRMWITTPRYRRGVPSTLNT</sequence>
<comment type="caution">
    <text evidence="2">The sequence shown here is derived from an EMBL/GenBank/DDBJ whole genome shotgun (WGS) entry which is preliminary data.</text>
</comment>
<dbReference type="Proteomes" id="UP000708208">
    <property type="component" value="Unassembled WGS sequence"/>
</dbReference>
<evidence type="ECO:0000313" key="3">
    <source>
        <dbReference type="Proteomes" id="UP000708208"/>
    </source>
</evidence>
<feature type="non-terminal residue" evidence="2">
    <location>
        <position position="1"/>
    </location>
</feature>
<feature type="chain" id="PRO_5035283965" evidence="1">
    <location>
        <begin position="21"/>
        <end position="82"/>
    </location>
</feature>
<keyword evidence="1" id="KW-0732">Signal</keyword>
<protein>
    <submittedName>
        <fullName evidence="2">Uncharacterized protein</fullName>
    </submittedName>
</protein>
<evidence type="ECO:0000256" key="1">
    <source>
        <dbReference type="SAM" id="SignalP"/>
    </source>
</evidence>
<accession>A0A8J2NV42</accession>